<keyword evidence="4" id="KW-0812">Transmembrane</keyword>
<sequence length="530" mass="59490">MRWLLAALVAWAAWAAPGAAALRVLGVVPVPAKSHHGVLQALLRGLAEKGHSVTSLEFFPPAPPAPDNYTSVLLDDAFMDAFKGSFNPFDMAAMPYVMRVFFLWSMGSVVGEGVLQQPAVQALARGEKGRFDVVIVESFFNEAFLGLAHIFDAPIIQVCPYVGSSWMYSATGSPSPAAYVPDPFLPFNDRMSFVQRFINFVFGVFQELGRELYYLPAQDAVMRRWLSVDARRPLPHVRDLQRATALMLVNAHVAVSYPRPLMPTLVPVGGMHVRPGKPLPEDLNKIITNARDGVIYFSMGSALQSSQMPQEKVAGILEVFASLKQVVIWKWEADTLPGKPANVEIRKWLPQNDILAHPNVKLFITHGGLLSSLEAIYHGVSLIGIPVFGDQQLNMERASLAGYAIQIPYKEFSGTTLRNALNEMFSNTRYSENAKHLSRLFRDQPETPLERAIWWIEYTSRHKGAPHLQSAAKDLSWYQYHLLDVYLVILGIVLLFVISFWWFSSFLYRILFLKQNKVTSQSQKKSKKRN</sequence>
<accession>A0AAN9VSH4</accession>
<proteinExistence type="inferred from homology"/>
<evidence type="ECO:0000256" key="1">
    <source>
        <dbReference type="ARBA" id="ARBA00009995"/>
    </source>
</evidence>
<keyword evidence="3" id="KW-0808">Transferase</keyword>
<dbReference type="GO" id="GO:0008194">
    <property type="term" value="F:UDP-glycosyltransferase activity"/>
    <property type="evidence" value="ECO:0007669"/>
    <property type="project" value="InterPro"/>
</dbReference>
<dbReference type="CDD" id="cd03784">
    <property type="entry name" value="GT1_Gtf-like"/>
    <property type="match status" value="1"/>
</dbReference>
<dbReference type="PANTHER" id="PTHR48043:SF159">
    <property type="entry name" value="EG:EG0003.4 PROTEIN-RELATED"/>
    <property type="match status" value="1"/>
</dbReference>
<protein>
    <recommendedName>
        <fullName evidence="8">UDP-glucuronosyltransferase</fullName>
    </recommendedName>
</protein>
<dbReference type="Proteomes" id="UP001378592">
    <property type="component" value="Unassembled WGS sequence"/>
</dbReference>
<dbReference type="Pfam" id="PF00201">
    <property type="entry name" value="UDPGT"/>
    <property type="match status" value="1"/>
</dbReference>
<keyword evidence="2" id="KW-0328">Glycosyltransferase</keyword>
<dbReference type="Gene3D" id="3.40.50.2000">
    <property type="entry name" value="Glycogen Phosphorylase B"/>
    <property type="match status" value="2"/>
</dbReference>
<keyword evidence="5" id="KW-0732">Signal</keyword>
<feature type="chain" id="PRO_5043012603" description="UDP-glucuronosyltransferase" evidence="5">
    <location>
        <begin position="22"/>
        <end position="530"/>
    </location>
</feature>
<dbReference type="InterPro" id="IPR002213">
    <property type="entry name" value="UDP_glucos_trans"/>
</dbReference>
<evidence type="ECO:0000313" key="7">
    <source>
        <dbReference type="Proteomes" id="UP001378592"/>
    </source>
</evidence>
<feature type="signal peptide" evidence="5">
    <location>
        <begin position="1"/>
        <end position="21"/>
    </location>
</feature>
<keyword evidence="4" id="KW-1133">Transmembrane helix</keyword>
<evidence type="ECO:0000256" key="5">
    <source>
        <dbReference type="SAM" id="SignalP"/>
    </source>
</evidence>
<comment type="similarity">
    <text evidence="1">Belongs to the UDP-glycosyltransferase family.</text>
</comment>
<keyword evidence="4" id="KW-0472">Membrane</keyword>
<reference evidence="6 7" key="1">
    <citation type="submission" date="2024-03" db="EMBL/GenBank/DDBJ databases">
        <title>The genome assembly and annotation of the cricket Gryllus longicercus Weissman &amp; Gray.</title>
        <authorList>
            <person name="Szrajer S."/>
            <person name="Gray D."/>
            <person name="Ylla G."/>
        </authorList>
    </citation>
    <scope>NUCLEOTIDE SEQUENCE [LARGE SCALE GENOMIC DNA]</scope>
    <source>
        <strain evidence="6">DAG 2021-001</strain>
        <tissue evidence="6">Whole body minus gut</tissue>
    </source>
</reference>
<keyword evidence="7" id="KW-1185">Reference proteome</keyword>
<dbReference type="InterPro" id="IPR050271">
    <property type="entry name" value="UDP-glycosyltransferase"/>
</dbReference>
<evidence type="ECO:0008006" key="8">
    <source>
        <dbReference type="Google" id="ProtNLM"/>
    </source>
</evidence>
<evidence type="ECO:0000256" key="4">
    <source>
        <dbReference type="SAM" id="Phobius"/>
    </source>
</evidence>
<evidence type="ECO:0000256" key="3">
    <source>
        <dbReference type="ARBA" id="ARBA00022679"/>
    </source>
</evidence>
<evidence type="ECO:0000313" key="6">
    <source>
        <dbReference type="EMBL" id="KAK7869408.1"/>
    </source>
</evidence>
<organism evidence="6 7">
    <name type="scientific">Gryllus longicercus</name>
    <dbReference type="NCBI Taxonomy" id="2509291"/>
    <lineage>
        <taxon>Eukaryota</taxon>
        <taxon>Metazoa</taxon>
        <taxon>Ecdysozoa</taxon>
        <taxon>Arthropoda</taxon>
        <taxon>Hexapoda</taxon>
        <taxon>Insecta</taxon>
        <taxon>Pterygota</taxon>
        <taxon>Neoptera</taxon>
        <taxon>Polyneoptera</taxon>
        <taxon>Orthoptera</taxon>
        <taxon>Ensifera</taxon>
        <taxon>Gryllidea</taxon>
        <taxon>Grylloidea</taxon>
        <taxon>Gryllidae</taxon>
        <taxon>Gryllinae</taxon>
        <taxon>Gryllus</taxon>
    </lineage>
</organism>
<name>A0AAN9VSH4_9ORTH</name>
<gene>
    <name evidence="6" type="ORF">R5R35_000704</name>
</gene>
<dbReference type="EMBL" id="JAZDUA010000075">
    <property type="protein sequence ID" value="KAK7869408.1"/>
    <property type="molecule type" value="Genomic_DNA"/>
</dbReference>
<dbReference type="SUPFAM" id="SSF53756">
    <property type="entry name" value="UDP-Glycosyltransferase/glycogen phosphorylase"/>
    <property type="match status" value="1"/>
</dbReference>
<dbReference type="FunFam" id="3.40.50.2000:FF:000050">
    <property type="entry name" value="UDP-glucuronosyltransferase"/>
    <property type="match status" value="1"/>
</dbReference>
<comment type="caution">
    <text evidence="6">The sequence shown here is derived from an EMBL/GenBank/DDBJ whole genome shotgun (WGS) entry which is preliminary data.</text>
</comment>
<dbReference type="AlphaFoldDB" id="A0AAN9VSH4"/>
<evidence type="ECO:0000256" key="2">
    <source>
        <dbReference type="ARBA" id="ARBA00022676"/>
    </source>
</evidence>
<feature type="transmembrane region" description="Helical" evidence="4">
    <location>
        <begin position="485"/>
        <end position="508"/>
    </location>
</feature>
<dbReference type="PANTHER" id="PTHR48043">
    <property type="entry name" value="EG:EG0003.4 PROTEIN-RELATED"/>
    <property type="match status" value="1"/>
</dbReference>